<evidence type="ECO:0000256" key="1">
    <source>
        <dbReference type="HAMAP-Rule" id="MF_02095"/>
    </source>
</evidence>
<feature type="binding site" evidence="2">
    <location>
        <position position="99"/>
    </location>
    <ligand>
        <name>Mg(2+)</name>
        <dbReference type="ChEBI" id="CHEBI:18420"/>
        <label>1</label>
        <note>catalytic</note>
    </ligand>
</feature>
<dbReference type="InterPro" id="IPR006240">
    <property type="entry name" value="CysQ"/>
</dbReference>
<feature type="binding site" evidence="1">
    <location>
        <position position="98"/>
    </location>
    <ligand>
        <name>Mg(2+)</name>
        <dbReference type="ChEBI" id="CHEBI:18420"/>
        <label>1</label>
    </ligand>
</feature>
<dbReference type="STRING" id="394221.Mmar10_2449"/>
<dbReference type="GO" id="GO:0050427">
    <property type="term" value="P:3'-phosphoadenosine 5'-phosphosulfate metabolic process"/>
    <property type="evidence" value="ECO:0007669"/>
    <property type="project" value="TreeGrafter"/>
</dbReference>
<feature type="binding site" evidence="1">
    <location>
        <position position="77"/>
    </location>
    <ligand>
        <name>substrate</name>
    </ligand>
</feature>
<dbReference type="KEGG" id="mmr:Mmar10_2449"/>
<protein>
    <recommendedName>
        <fullName evidence="1">3'(2'),5'-bisphosphate nucleotidase CysQ</fullName>
        <ecNumber evidence="1">3.1.3.7</ecNumber>
    </recommendedName>
    <alternativeName>
        <fullName evidence="1">3'(2'),5-bisphosphonucleoside 3'(2')-phosphohydrolase</fullName>
    </alternativeName>
    <alternativeName>
        <fullName evidence="1">3'-phosphoadenosine 5'-phosphate phosphatase</fullName>
        <shortName evidence="1">PAP phosphatase</shortName>
    </alternativeName>
</protein>
<dbReference type="Proteomes" id="UP000001964">
    <property type="component" value="Chromosome"/>
</dbReference>
<feature type="binding site" evidence="1">
    <location>
        <position position="227"/>
    </location>
    <ligand>
        <name>Mg(2+)</name>
        <dbReference type="ChEBI" id="CHEBI:18420"/>
        <label>2</label>
    </ligand>
</feature>
<dbReference type="NCBIfam" id="TIGR01331">
    <property type="entry name" value="bisphos_cysQ"/>
    <property type="match status" value="1"/>
</dbReference>
<feature type="binding site" evidence="1">
    <location>
        <position position="227"/>
    </location>
    <ligand>
        <name>substrate</name>
    </ligand>
</feature>
<feature type="binding site" evidence="1">
    <location>
        <position position="96"/>
    </location>
    <ligand>
        <name>Mg(2+)</name>
        <dbReference type="ChEBI" id="CHEBI:18420"/>
        <label>1</label>
    </ligand>
</feature>
<dbReference type="Gene3D" id="3.40.190.80">
    <property type="match status" value="1"/>
</dbReference>
<dbReference type="eggNOG" id="COG1218">
    <property type="taxonomic scope" value="Bacteria"/>
</dbReference>
<dbReference type="HAMAP" id="MF_02095">
    <property type="entry name" value="CysQ"/>
    <property type="match status" value="1"/>
</dbReference>
<dbReference type="GO" id="GO:0000287">
    <property type="term" value="F:magnesium ion binding"/>
    <property type="evidence" value="ECO:0007669"/>
    <property type="project" value="UniProtKB-UniRule"/>
</dbReference>
<evidence type="ECO:0000313" key="4">
    <source>
        <dbReference type="Proteomes" id="UP000001964"/>
    </source>
</evidence>
<evidence type="ECO:0000256" key="2">
    <source>
        <dbReference type="PIRSR" id="PIRSR600760-2"/>
    </source>
</evidence>
<keyword evidence="1" id="KW-0997">Cell inner membrane</keyword>
<reference evidence="3 4" key="1">
    <citation type="submission" date="2006-08" db="EMBL/GenBank/DDBJ databases">
        <title>Complete sequence of Maricaulis maris MCS10.</title>
        <authorList>
            <consortium name="US DOE Joint Genome Institute"/>
            <person name="Copeland A."/>
            <person name="Lucas S."/>
            <person name="Lapidus A."/>
            <person name="Barry K."/>
            <person name="Detter J.C."/>
            <person name="Glavina del Rio T."/>
            <person name="Hammon N."/>
            <person name="Israni S."/>
            <person name="Dalin E."/>
            <person name="Tice H."/>
            <person name="Pitluck S."/>
            <person name="Saunders E."/>
            <person name="Brettin T."/>
            <person name="Bruce D."/>
            <person name="Han C."/>
            <person name="Tapia R."/>
            <person name="Gilna P."/>
            <person name="Schmutz J."/>
            <person name="Larimer F."/>
            <person name="Land M."/>
            <person name="Hauser L."/>
            <person name="Kyrpides N."/>
            <person name="Mikhailova N."/>
            <person name="Viollier P."/>
            <person name="Stephens C."/>
            <person name="Richardson P."/>
        </authorList>
    </citation>
    <scope>NUCLEOTIDE SEQUENCE [LARGE SCALE GENOMIC DNA]</scope>
    <source>
        <strain evidence="3 4">MCS10</strain>
    </source>
</reference>
<dbReference type="GO" id="GO:0000103">
    <property type="term" value="P:sulfate assimilation"/>
    <property type="evidence" value="ECO:0007669"/>
    <property type="project" value="TreeGrafter"/>
</dbReference>
<comment type="function">
    <text evidence="1">Converts adenosine-3',5'-bisphosphate (PAP) to AMP.</text>
</comment>
<dbReference type="Gene3D" id="3.30.540.10">
    <property type="entry name" value="Fructose-1,6-Bisphosphatase, subunit A, domain 1"/>
    <property type="match status" value="1"/>
</dbReference>
<dbReference type="EC" id="3.1.3.7" evidence="1"/>
<dbReference type="PANTHER" id="PTHR43028:SF5">
    <property type="entry name" value="3'(2'),5'-BISPHOSPHATE NUCLEOTIDASE 1"/>
    <property type="match status" value="1"/>
</dbReference>
<dbReference type="PANTHER" id="PTHR43028">
    <property type="entry name" value="3'(2'),5'-BISPHOSPHATE NUCLEOTIDASE 1"/>
    <property type="match status" value="1"/>
</dbReference>
<feature type="binding site" evidence="2">
    <location>
        <position position="96"/>
    </location>
    <ligand>
        <name>Mg(2+)</name>
        <dbReference type="ChEBI" id="CHEBI:18420"/>
        <label>1</label>
        <note>catalytic</note>
    </ligand>
</feature>
<keyword evidence="4" id="KW-1185">Reference proteome</keyword>
<sequence>MTWTRPMPNLDNKNAIAFEFARICSLASVKIMEIYESDFEFRGKDDKSPVTDADELAEEIILAELQKSLPGVPVLAEESFAAGLRPKTDGAFILVDPVDGTKEFINKNGEFTVNIALIENRAPTAGCVYAPAREQIFVGGTTAWAGPLKAGQSVDADALQAITTRDRPAGGMTAVMSRSHADDKTLAFADAQGVTEKVSAGSSLKFCLVAEGTADVYPRFGPTKEWDTGAGHAVLNAAGGAVLTPEGTPFTYAKEEVEYLNGAFVAWGRRG</sequence>
<accession>Q0ALV2</accession>
<proteinExistence type="inferred from homology"/>
<feature type="binding site" evidence="1">
    <location>
        <position position="77"/>
    </location>
    <ligand>
        <name>Mg(2+)</name>
        <dbReference type="ChEBI" id="CHEBI:18420"/>
        <label>1</label>
    </ligand>
</feature>
<keyword evidence="1" id="KW-1003">Cell membrane</keyword>
<organism evidence="3 4">
    <name type="scientific">Maricaulis maris (strain MCS10)</name>
    <name type="common">Caulobacter maris</name>
    <dbReference type="NCBI Taxonomy" id="394221"/>
    <lineage>
        <taxon>Bacteria</taxon>
        <taxon>Pseudomonadati</taxon>
        <taxon>Pseudomonadota</taxon>
        <taxon>Alphaproteobacteria</taxon>
        <taxon>Maricaulales</taxon>
        <taxon>Maricaulaceae</taxon>
        <taxon>Maricaulis</taxon>
    </lineage>
</organism>
<feature type="binding site" evidence="1">
    <location>
        <begin position="98"/>
        <end position="101"/>
    </location>
    <ligand>
        <name>substrate</name>
    </ligand>
</feature>
<dbReference type="PRINTS" id="PR00377">
    <property type="entry name" value="IMPHPHTASES"/>
</dbReference>
<feature type="binding site" evidence="2">
    <location>
        <position position="227"/>
    </location>
    <ligand>
        <name>Mg(2+)</name>
        <dbReference type="ChEBI" id="CHEBI:18420"/>
        <label>1</label>
        <note>catalytic</note>
    </ligand>
</feature>
<comment type="catalytic activity">
    <reaction evidence="1">
        <text>adenosine 3',5'-bisphosphate + H2O = AMP + phosphate</text>
        <dbReference type="Rhea" id="RHEA:10040"/>
        <dbReference type="ChEBI" id="CHEBI:15377"/>
        <dbReference type="ChEBI" id="CHEBI:43474"/>
        <dbReference type="ChEBI" id="CHEBI:58343"/>
        <dbReference type="ChEBI" id="CHEBI:456215"/>
        <dbReference type="EC" id="3.1.3.7"/>
    </reaction>
</comment>
<feature type="binding site" evidence="1">
    <location>
        <position position="96"/>
    </location>
    <ligand>
        <name>Mg(2+)</name>
        <dbReference type="ChEBI" id="CHEBI:18420"/>
        <label>2</label>
    </ligand>
</feature>
<dbReference type="CDD" id="cd01638">
    <property type="entry name" value="CysQ"/>
    <property type="match status" value="1"/>
</dbReference>
<keyword evidence="1 2" id="KW-0479">Metal-binding</keyword>
<dbReference type="AlphaFoldDB" id="Q0ALV2"/>
<feature type="binding site" evidence="1">
    <location>
        <position position="99"/>
    </location>
    <ligand>
        <name>Mg(2+)</name>
        <dbReference type="ChEBI" id="CHEBI:18420"/>
        <label>2</label>
    </ligand>
</feature>
<comment type="cofactor">
    <cofactor evidence="1 2">
        <name>Mg(2+)</name>
        <dbReference type="ChEBI" id="CHEBI:18420"/>
    </cofactor>
</comment>
<keyword evidence="1" id="KW-0472">Membrane</keyword>
<dbReference type="InterPro" id="IPR050725">
    <property type="entry name" value="CysQ/Inositol_MonoPase"/>
</dbReference>
<keyword evidence="1 3" id="KW-0378">Hydrolase</keyword>
<dbReference type="GO" id="GO:0005886">
    <property type="term" value="C:plasma membrane"/>
    <property type="evidence" value="ECO:0007669"/>
    <property type="project" value="UniProtKB-SubCell"/>
</dbReference>
<dbReference type="GO" id="GO:0008441">
    <property type="term" value="F:3'(2'),5'-bisphosphate nucleotidase activity"/>
    <property type="evidence" value="ECO:0007669"/>
    <property type="project" value="UniProtKB-UniRule"/>
</dbReference>
<name>Q0ALV2_MARMM</name>
<gene>
    <name evidence="1" type="primary">cysQ</name>
    <name evidence="3" type="ordered locus">Mmar10_2449</name>
</gene>
<dbReference type="SUPFAM" id="SSF56655">
    <property type="entry name" value="Carbohydrate phosphatase"/>
    <property type="match status" value="1"/>
</dbReference>
<dbReference type="InterPro" id="IPR000760">
    <property type="entry name" value="Inositol_monophosphatase-like"/>
</dbReference>
<dbReference type="Pfam" id="PF00459">
    <property type="entry name" value="Inositol_P"/>
    <property type="match status" value="1"/>
</dbReference>
<keyword evidence="1 2" id="KW-0460">Magnesium</keyword>
<comment type="subcellular location">
    <subcellularLocation>
        <location evidence="1">Cell inner membrane</location>
        <topology evidence="1">Peripheral membrane protein</topology>
        <orientation evidence="1">Cytoplasmic side</orientation>
    </subcellularLocation>
</comment>
<evidence type="ECO:0000313" key="3">
    <source>
        <dbReference type="EMBL" id="ABI66741.1"/>
    </source>
</evidence>
<feature type="binding site" evidence="2">
    <location>
        <position position="77"/>
    </location>
    <ligand>
        <name>Mg(2+)</name>
        <dbReference type="ChEBI" id="CHEBI:18420"/>
        <label>1</label>
        <note>catalytic</note>
    </ligand>
</feature>
<comment type="similarity">
    <text evidence="1">Belongs to the inositol monophosphatase superfamily. CysQ family.</text>
</comment>
<dbReference type="HOGENOM" id="CLU_044118_3_0_5"/>
<dbReference type="EMBL" id="CP000449">
    <property type="protein sequence ID" value="ABI66741.1"/>
    <property type="molecule type" value="Genomic_DNA"/>
</dbReference>